<dbReference type="InterPro" id="IPR040976">
    <property type="entry name" value="Pkinase_fungal"/>
</dbReference>
<reference evidence="3" key="1">
    <citation type="submission" date="2021-01" db="EMBL/GenBank/DDBJ databases">
        <authorList>
            <person name="Kaushik A."/>
        </authorList>
    </citation>
    <scope>NUCLEOTIDE SEQUENCE</scope>
    <source>
        <strain evidence="3">AG3-T5</strain>
    </source>
</reference>
<dbReference type="PANTHER" id="PTHR38248">
    <property type="entry name" value="FUNK1 6"/>
    <property type="match status" value="1"/>
</dbReference>
<evidence type="ECO:0000256" key="1">
    <source>
        <dbReference type="SAM" id="MobiDB-lite"/>
    </source>
</evidence>
<feature type="compositionally biased region" description="Low complexity" evidence="1">
    <location>
        <begin position="8"/>
        <end position="24"/>
    </location>
</feature>
<dbReference type="GO" id="GO:0005524">
    <property type="term" value="F:ATP binding"/>
    <property type="evidence" value="ECO:0007669"/>
    <property type="project" value="InterPro"/>
</dbReference>
<dbReference type="InterPro" id="IPR011009">
    <property type="entry name" value="Kinase-like_dom_sf"/>
</dbReference>
<accession>A0A8H3B941</accession>
<dbReference type="EMBL" id="CAJMWW010000147">
    <property type="protein sequence ID" value="CAE6450789.1"/>
    <property type="molecule type" value="Genomic_DNA"/>
</dbReference>
<dbReference type="Gene3D" id="1.10.510.10">
    <property type="entry name" value="Transferase(Phosphotransferase) domain 1"/>
    <property type="match status" value="1"/>
</dbReference>
<evidence type="ECO:0000259" key="2">
    <source>
        <dbReference type="PROSITE" id="PS50011"/>
    </source>
</evidence>
<feature type="region of interest" description="Disordered" evidence="1">
    <location>
        <begin position="1"/>
        <end position="24"/>
    </location>
</feature>
<dbReference type="GO" id="GO:0004672">
    <property type="term" value="F:protein kinase activity"/>
    <property type="evidence" value="ECO:0007669"/>
    <property type="project" value="InterPro"/>
</dbReference>
<proteinExistence type="predicted"/>
<name>A0A8H3B941_9AGAM</name>
<dbReference type="InterPro" id="IPR000719">
    <property type="entry name" value="Prot_kinase_dom"/>
</dbReference>
<evidence type="ECO:0000313" key="3">
    <source>
        <dbReference type="EMBL" id="CAE6450789.1"/>
    </source>
</evidence>
<dbReference type="Proteomes" id="UP000663841">
    <property type="component" value="Unassembled WGS sequence"/>
</dbReference>
<gene>
    <name evidence="3" type="ORF">RDB_LOCUS126120</name>
</gene>
<dbReference type="SUPFAM" id="SSF56112">
    <property type="entry name" value="Protein kinase-like (PK-like)"/>
    <property type="match status" value="1"/>
</dbReference>
<comment type="caution">
    <text evidence="3">The sequence shown here is derived from an EMBL/GenBank/DDBJ whole genome shotgun (WGS) entry which is preliminary data.</text>
</comment>
<sequence length="523" mass="58642">MSVNLRRSSTPSAVRVSSSSCSGDTSEISLLRAQIFSNVQRVEFELFVRDTLKFEDATYNRIRNALALTPYIWSDQLSTTGNIPLGGEPSIYAPLITLYDRVRTWLPQAVGLQSATSLTFLDTSATPLHDSSTARKPDLTGVGDPIPHGVPSWKDVLVSWGVKHKFMSLFLPCLLTTSKAISGVSNGLGSSSLAGSHDKQISPESPLEQLLGYCLEIISAQPHRRHTFGILLWNWQMQLVYHGRSFILVADQFDIRYDRLKLAVTIAALWTADLQVLGFHPRYTNVNGQRVDALYRVRALMGRGASLLRAFRSTGGIVAIKFNYPPKSREVEAQLLRRAQDAGIPNIIRIIASEELDDTLAGFSPDLVAMLQRFELRQFRILVLSPLCEPFTIITDLNVFKQSFIKLVVAHRALYEIGILHCDVSIGNIMFDPIQQEPYLIDGDLGKFVSNLAGPASSHRTRTLPFMATDLLMDQPPPHIYRHDLESFFYVLIWMCVPNRCGWDVIKSIAEMEETKTLFFLKQ</sequence>
<dbReference type="AlphaFoldDB" id="A0A8H3B941"/>
<dbReference type="PROSITE" id="PS50011">
    <property type="entry name" value="PROTEIN_KINASE_DOM"/>
    <property type="match status" value="1"/>
</dbReference>
<dbReference type="PANTHER" id="PTHR38248:SF2">
    <property type="entry name" value="FUNK1 11"/>
    <property type="match status" value="1"/>
</dbReference>
<feature type="domain" description="Protein kinase" evidence="2">
    <location>
        <begin position="295"/>
        <end position="523"/>
    </location>
</feature>
<evidence type="ECO:0000313" key="4">
    <source>
        <dbReference type="Proteomes" id="UP000663841"/>
    </source>
</evidence>
<dbReference type="SMART" id="SM00220">
    <property type="entry name" value="S_TKc"/>
    <property type="match status" value="1"/>
</dbReference>
<dbReference type="Pfam" id="PF17667">
    <property type="entry name" value="Pkinase_fungal"/>
    <property type="match status" value="2"/>
</dbReference>
<protein>
    <recommendedName>
        <fullName evidence="2">Protein kinase domain-containing protein</fullName>
    </recommendedName>
</protein>
<organism evidence="3 4">
    <name type="scientific">Rhizoctonia solani</name>
    <dbReference type="NCBI Taxonomy" id="456999"/>
    <lineage>
        <taxon>Eukaryota</taxon>
        <taxon>Fungi</taxon>
        <taxon>Dikarya</taxon>
        <taxon>Basidiomycota</taxon>
        <taxon>Agaricomycotina</taxon>
        <taxon>Agaricomycetes</taxon>
        <taxon>Cantharellales</taxon>
        <taxon>Ceratobasidiaceae</taxon>
        <taxon>Rhizoctonia</taxon>
    </lineage>
</organism>